<feature type="region of interest" description="Disordered" evidence="10">
    <location>
        <begin position="1552"/>
        <end position="1573"/>
    </location>
</feature>
<name>A0AAN8XBX8_HALRR</name>
<feature type="region of interest" description="Disordered" evidence="10">
    <location>
        <begin position="490"/>
        <end position="541"/>
    </location>
</feature>
<protein>
    <recommendedName>
        <fullName evidence="17">Histone-lysine N-methyltransferase</fullName>
    </recommendedName>
</protein>
<feature type="region of interest" description="Disordered" evidence="10">
    <location>
        <begin position="787"/>
        <end position="824"/>
    </location>
</feature>
<evidence type="ECO:0000256" key="4">
    <source>
        <dbReference type="ARBA" id="ARBA00022833"/>
    </source>
</evidence>
<evidence type="ECO:0000256" key="6">
    <source>
        <dbReference type="ARBA" id="ARBA00023125"/>
    </source>
</evidence>
<keyword evidence="8" id="KW-0539">Nucleus</keyword>
<dbReference type="CDD" id="cd15506">
    <property type="entry name" value="PHD1_KMT2A_like"/>
    <property type="match status" value="1"/>
</dbReference>
<feature type="domain" description="PHD-type" evidence="11">
    <location>
        <begin position="1272"/>
        <end position="1324"/>
    </location>
</feature>
<evidence type="ECO:0000256" key="1">
    <source>
        <dbReference type="ARBA" id="ARBA00004123"/>
    </source>
</evidence>
<dbReference type="Gene3D" id="3.30.890.10">
    <property type="entry name" value="Methyl-cpg-binding Protein 2, Chain A"/>
    <property type="match status" value="2"/>
</dbReference>
<dbReference type="PROSITE" id="PS51030">
    <property type="entry name" value="NUCLEAR_REC_DBD_2"/>
    <property type="match status" value="1"/>
</dbReference>
<feature type="compositionally biased region" description="Basic and acidic residues" evidence="10">
    <location>
        <begin position="665"/>
        <end position="675"/>
    </location>
</feature>
<evidence type="ECO:0000256" key="10">
    <source>
        <dbReference type="SAM" id="MobiDB-lite"/>
    </source>
</evidence>
<feature type="compositionally biased region" description="Basic and acidic residues" evidence="10">
    <location>
        <begin position="1618"/>
        <end position="1630"/>
    </location>
</feature>
<keyword evidence="16" id="KW-1185">Reference proteome</keyword>
<feature type="region of interest" description="Disordered" evidence="10">
    <location>
        <begin position="86"/>
        <end position="129"/>
    </location>
</feature>
<dbReference type="InterPro" id="IPR001739">
    <property type="entry name" value="Methyl_CpG_DNA-bd"/>
</dbReference>
<evidence type="ECO:0000256" key="3">
    <source>
        <dbReference type="ARBA" id="ARBA00022771"/>
    </source>
</evidence>
<evidence type="ECO:0000259" key="14">
    <source>
        <dbReference type="PROSITE" id="PS51058"/>
    </source>
</evidence>
<dbReference type="SUPFAM" id="SSF57903">
    <property type="entry name" value="FYVE/PHD zinc finger"/>
    <property type="match status" value="1"/>
</dbReference>
<dbReference type="InterPro" id="IPR002857">
    <property type="entry name" value="Znf_CXXC"/>
</dbReference>
<dbReference type="SMART" id="SM00249">
    <property type="entry name" value="PHD"/>
    <property type="match status" value="2"/>
</dbReference>
<dbReference type="PROSITE" id="PS50982">
    <property type="entry name" value="MBD"/>
    <property type="match status" value="1"/>
</dbReference>
<dbReference type="GO" id="GO:0043565">
    <property type="term" value="F:sequence-specific DNA binding"/>
    <property type="evidence" value="ECO:0007669"/>
    <property type="project" value="InterPro"/>
</dbReference>
<sequence length="2120" mass="238126">MCSTSSSMEFQVNVDASDAKTSICSGALSKRLAKLNGKNRGVNSRYLPLPRSREEEEDAAVTTGPDGVGRERMRKTISLYTESITGTCKGQVGRPPKRLLRRLDGSQQDTDVDSSMSPQKNDAKESRVKEKIEKLLRSPWDDRLKQSGKVGKFDEDMTASSSVTSPALSASARSILRKARLNLNKSTLQKIRNPASLQRLIPQSEEGKVEGRCLICDRDEGENTRKFGIVICEMCCSFVSSASDGPKDVFECVNGNGLCQVQGVLEKNRCLACWLGRILRLSTMPNLLHDRLRKRLPPILKDKIPTSLARCMSLGTCGTSGDKDAEISSHTKRLPLDPGGAGGGTFGNVIDLPGGWQRKTGSEVVVISPNGEKFRSMHKLEEYLKKQGISADARVLFGNSSPVVEVTNDVKCRPAALLKNSEHSRVVVTTLPGGWTRRIKWRNTGGRFDTYVSSPDGRTFRSKRELNSYFLQIGKVDDIHKYFPVVNGNSDSATPSSSDNTTSSTEPISSTEIGSEVTSDDKSPEVSEADIESPEKSVRDVDIKANKRRSSRLCDSVLKVQSNIHVSATKSMAPSPTEKNKASKLDRKLRKKVKDGKKLARIQSAGTMVLDSVSKSENIVHNALPEFAKVERKQKKPNVMRTRSLSISSRHVADAGLTDTTESEPEQKISKESSHFSRRCLTKDVATNSDSVENSFPVGNELCSAWNLDLYESAGESILKSDDSKTSDVKKSPSRSLRIRKKNIEDSIQSEVPVIVPDVKANVEASAFNLDRKQLSDEESLLGNILKNDGSASESEGISRTKTKTLQSPSPLFNETQKQTNSPKELCLTSPDYFSCSGKKSLLPKKRPSDAKLIIVKNSNRIMSSKLASKKIPSKKKFSKYQSFHFGNNWSRKVQWNEKGEGKVALLHSPDGQTFRSRIELLAYFKKAGKSKVDLDFYFPPVLKRAVSPTDYLELDSQTDCVTDDNTAQTIITEESESDISNDSDNVCVDSNYSPEVYRKGGVSSKRLHSNIGKILSSSKGVKGIGGNISGSEDIEIEQNEKGGPRVKHVCRSKAQVLGISRAVFPSEKEGNLKKRRREVVTVTEKAASGKILRKTVWCNKCVGCTTPNCQKCVNCMDMKKYGGPGTKKKPCIMRKCLNPRLSAKSAAQTASANTEGKRKLSQIKSSLESLVTRESSKSPPVPRDVIGVKARDAVGESPIEIKISTQDKSAVFVPRQMTRLQPDQKDRVDIAAGKKFVPGALVNIDYWQGYDVDEMLLSGFAITTASPLYPQTLCFRCGSVGKEKLLYCIWCCEGVHPFCMEDGEGPESDKEELFWICRRCAVCHVCGAPGADSLLRCSDCRNYYHMECLGPSAHSTCQPSPDRLWEAEMLLHLRESWPRQAVLYDANDVSEEQKRLMEDVVVHLQLDPLEEDVEDVFELEEPDIFPLNISDVGTKTKNKSRVEEEGFDYVDFDLDDAVCLEDRFIALIRDVDLHKQSPSPTTNIYGEELITFKDDEYLCLGYKKLNEYSSMKIEISFYRLLQIIHNELFDALGYPTWREMIAKNLVRERPSGRTLDSDTDTASEGESQSDSSDWVWEEIIEFRRYEVLQDIKEREEKRLEEERQEVERKREMARRARKKELEEGKEKPKAKNGIIIKRKKKRGRPPGSGKKNREDLLDFIVADDYCEEGSDYEEFNPRKARFRQPKSWEEFDRLFAVKDVEEIDRDEDSEESPIIKKRKNVFPSRNKDGLKKRGRPPKLKEGNAIEKKEIMHLKNVASKSLKTISKFKNKKLWKKRQLLKKKTAGREPLGNKYQNTKKKLLQEHEGKEKNDEERIENSDSDDIGKLETFPVPKSIKKKTKNFMINLDRLTSCDLIEINNVEIDKIENENELDDIKEDEVYEKEKFSAVSLSINHKVSSCEKPSPNLSYIKDDLAKTFKERKSSGYRNESGNGVNLMNMTIDLDKMMQENIMETSCNSQSAEYEMSSSYTPQKIETMCYDIADYSVDKFNKPEKEYGDSLIRNRAPDVSDSKLSTSLINGFSVSGAPKVASKCSEAQSSKMKETCRDLNVTKKRKLYSMREDAKLEEDLDSHNKVTKLNSEAADQSLTTSDSTYTISRRRRFGGRASLLASQRKAMMDYL</sequence>
<evidence type="ECO:0000259" key="12">
    <source>
        <dbReference type="PROSITE" id="PS50982"/>
    </source>
</evidence>
<feature type="region of interest" description="Disordered" evidence="10">
    <location>
        <begin position="1804"/>
        <end position="1824"/>
    </location>
</feature>
<dbReference type="InterPro" id="IPR001628">
    <property type="entry name" value="Znf_hrmn_rcpt"/>
</dbReference>
<comment type="subcellular location">
    <subcellularLocation>
        <location evidence="1">Nucleus</location>
    </subcellularLocation>
</comment>
<evidence type="ECO:0008006" key="17">
    <source>
        <dbReference type="Google" id="ProtNLM"/>
    </source>
</evidence>
<dbReference type="PANTHER" id="PTHR12396:SF0">
    <property type="entry name" value="METHYL-CPG BINDING DOMAIN PROTEIN-LIKE, ISOFORM C"/>
    <property type="match status" value="1"/>
</dbReference>
<keyword evidence="3 9" id="KW-0863">Zinc-finger</keyword>
<dbReference type="GO" id="GO:0003700">
    <property type="term" value="F:DNA-binding transcription factor activity"/>
    <property type="evidence" value="ECO:0007669"/>
    <property type="project" value="InterPro"/>
</dbReference>
<comment type="caution">
    <text evidence="15">The sequence shown here is derived from an EMBL/GenBank/DDBJ whole genome shotgun (WGS) entry which is preliminary data.</text>
</comment>
<dbReference type="GO" id="GO:0008270">
    <property type="term" value="F:zinc ion binding"/>
    <property type="evidence" value="ECO:0007669"/>
    <property type="project" value="UniProtKB-KW"/>
</dbReference>
<evidence type="ECO:0000259" key="13">
    <source>
        <dbReference type="PROSITE" id="PS51030"/>
    </source>
</evidence>
<feature type="domain" description="MBD" evidence="12">
    <location>
        <begin position="421"/>
        <end position="490"/>
    </location>
</feature>
<evidence type="ECO:0000256" key="9">
    <source>
        <dbReference type="PROSITE-ProRule" id="PRU00509"/>
    </source>
</evidence>
<dbReference type="InterPro" id="IPR001965">
    <property type="entry name" value="Znf_PHD"/>
</dbReference>
<keyword evidence="5" id="KW-0805">Transcription regulation</keyword>
<evidence type="ECO:0000313" key="15">
    <source>
        <dbReference type="EMBL" id="KAK7079931.1"/>
    </source>
</evidence>
<evidence type="ECO:0000256" key="2">
    <source>
        <dbReference type="ARBA" id="ARBA00022723"/>
    </source>
</evidence>
<proteinExistence type="predicted"/>
<dbReference type="SUPFAM" id="SSF54171">
    <property type="entry name" value="DNA-binding domain"/>
    <property type="match status" value="2"/>
</dbReference>
<keyword evidence="4" id="KW-0862">Zinc</keyword>
<evidence type="ECO:0000259" key="11">
    <source>
        <dbReference type="PROSITE" id="PS50016"/>
    </source>
</evidence>
<dbReference type="Pfam" id="PF02008">
    <property type="entry name" value="zf-CXXC"/>
    <property type="match status" value="1"/>
</dbReference>
<feature type="compositionally biased region" description="Polar residues" evidence="10">
    <location>
        <begin position="790"/>
        <end position="823"/>
    </location>
</feature>
<dbReference type="PROSITE" id="PS50016">
    <property type="entry name" value="ZF_PHD_2"/>
    <property type="match status" value="1"/>
</dbReference>
<dbReference type="Proteomes" id="UP001381693">
    <property type="component" value="Unassembled WGS sequence"/>
</dbReference>
<evidence type="ECO:0000313" key="16">
    <source>
        <dbReference type="Proteomes" id="UP001381693"/>
    </source>
</evidence>
<keyword evidence="7" id="KW-0804">Transcription</keyword>
<dbReference type="Pfam" id="PF01429">
    <property type="entry name" value="MBD"/>
    <property type="match status" value="1"/>
</dbReference>
<gene>
    <name evidence="15" type="ORF">SK128_001899</name>
</gene>
<feature type="compositionally biased region" description="Polar residues" evidence="10">
    <location>
        <begin position="105"/>
        <end position="120"/>
    </location>
</feature>
<keyword evidence="6" id="KW-0238">DNA-binding</keyword>
<dbReference type="InterPro" id="IPR019787">
    <property type="entry name" value="Znf_PHD-finger"/>
</dbReference>
<evidence type="ECO:0000256" key="8">
    <source>
        <dbReference type="ARBA" id="ARBA00023242"/>
    </source>
</evidence>
<dbReference type="PROSITE" id="PS51058">
    <property type="entry name" value="ZF_CXXC"/>
    <property type="match status" value="1"/>
</dbReference>
<evidence type="ECO:0000256" key="5">
    <source>
        <dbReference type="ARBA" id="ARBA00023015"/>
    </source>
</evidence>
<feature type="region of interest" description="Disordered" evidence="10">
    <location>
        <begin position="653"/>
        <end position="675"/>
    </location>
</feature>
<dbReference type="EMBL" id="JAXCGZ010006256">
    <property type="protein sequence ID" value="KAK7079931.1"/>
    <property type="molecule type" value="Genomic_DNA"/>
</dbReference>
<dbReference type="PANTHER" id="PTHR12396">
    <property type="entry name" value="METHYL-CPG BINDING PROTEIN, MBD"/>
    <property type="match status" value="1"/>
</dbReference>
<keyword evidence="2" id="KW-0479">Metal-binding</keyword>
<dbReference type="SMART" id="SM00391">
    <property type="entry name" value="MBD"/>
    <property type="match status" value="2"/>
</dbReference>
<feature type="domain" description="CXXC-type" evidence="14">
    <location>
        <begin position="1091"/>
        <end position="1138"/>
    </location>
</feature>
<feature type="region of interest" description="Disordered" evidence="10">
    <location>
        <begin position="1618"/>
        <end position="1656"/>
    </location>
</feature>
<feature type="region of interest" description="Disordered" evidence="10">
    <location>
        <begin position="40"/>
        <end position="72"/>
    </location>
</feature>
<organism evidence="15 16">
    <name type="scientific">Halocaridina rubra</name>
    <name type="common">Hawaiian red shrimp</name>
    <dbReference type="NCBI Taxonomy" id="373956"/>
    <lineage>
        <taxon>Eukaryota</taxon>
        <taxon>Metazoa</taxon>
        <taxon>Ecdysozoa</taxon>
        <taxon>Arthropoda</taxon>
        <taxon>Crustacea</taxon>
        <taxon>Multicrustacea</taxon>
        <taxon>Malacostraca</taxon>
        <taxon>Eumalacostraca</taxon>
        <taxon>Eucarida</taxon>
        <taxon>Decapoda</taxon>
        <taxon>Pleocyemata</taxon>
        <taxon>Caridea</taxon>
        <taxon>Atyoidea</taxon>
        <taxon>Atyidae</taxon>
        <taxon>Halocaridina</taxon>
    </lineage>
</organism>
<accession>A0AAN8XBX8</accession>
<feature type="region of interest" description="Disordered" evidence="10">
    <location>
        <begin position="1704"/>
        <end position="1747"/>
    </location>
</feature>
<dbReference type="InterPro" id="IPR013083">
    <property type="entry name" value="Znf_RING/FYVE/PHD"/>
</dbReference>
<dbReference type="Gene3D" id="3.30.40.10">
    <property type="entry name" value="Zinc/RING finger domain, C3HC4 (zinc finger)"/>
    <property type="match status" value="1"/>
</dbReference>
<feature type="domain" description="Nuclear receptor" evidence="13">
    <location>
        <begin position="210"/>
        <end position="290"/>
    </location>
</feature>
<evidence type="ECO:0000256" key="7">
    <source>
        <dbReference type="ARBA" id="ARBA00023163"/>
    </source>
</evidence>
<feature type="compositionally biased region" description="Low complexity" evidence="10">
    <location>
        <begin position="490"/>
        <end position="516"/>
    </location>
</feature>
<dbReference type="InterPro" id="IPR011011">
    <property type="entry name" value="Znf_FYVE_PHD"/>
</dbReference>
<dbReference type="GO" id="GO:0005654">
    <property type="term" value="C:nucleoplasm"/>
    <property type="evidence" value="ECO:0007669"/>
    <property type="project" value="UniProtKB-ARBA"/>
</dbReference>
<dbReference type="InterPro" id="IPR016177">
    <property type="entry name" value="DNA-bd_dom_sf"/>
</dbReference>
<reference evidence="15 16" key="1">
    <citation type="submission" date="2023-11" db="EMBL/GenBank/DDBJ databases">
        <title>Halocaridina rubra genome assembly.</title>
        <authorList>
            <person name="Smith C."/>
        </authorList>
    </citation>
    <scope>NUCLEOTIDE SEQUENCE [LARGE SCALE GENOMIC DNA]</scope>
    <source>
        <strain evidence="15">EP-1</strain>
        <tissue evidence="15">Whole</tissue>
    </source>
</reference>